<evidence type="ECO:0000313" key="1">
    <source>
        <dbReference type="EMBL" id="AFY93062.1"/>
    </source>
</evidence>
<gene>
    <name evidence="1" type="ORF">Cha6605_1955</name>
</gene>
<evidence type="ECO:0000313" key="2">
    <source>
        <dbReference type="Proteomes" id="UP000010366"/>
    </source>
</evidence>
<dbReference type="HOGENOM" id="CLU_2768280_0_0_3"/>
<dbReference type="KEGG" id="cmp:Cha6605_1955"/>
<organism evidence="1 2">
    <name type="scientific">Chamaesiphon minutus (strain ATCC 27169 / PCC 6605)</name>
    <dbReference type="NCBI Taxonomy" id="1173020"/>
    <lineage>
        <taxon>Bacteria</taxon>
        <taxon>Bacillati</taxon>
        <taxon>Cyanobacteriota</taxon>
        <taxon>Cyanophyceae</taxon>
        <taxon>Gomontiellales</taxon>
        <taxon>Chamaesiphonaceae</taxon>
        <taxon>Chamaesiphon</taxon>
    </lineage>
</organism>
<reference evidence="1 2" key="1">
    <citation type="submission" date="2012-05" db="EMBL/GenBank/DDBJ databases">
        <title>Finished chromosome of genome of Chamaesiphon sp. PCC 6605.</title>
        <authorList>
            <consortium name="US DOE Joint Genome Institute"/>
            <person name="Gugger M."/>
            <person name="Coursin T."/>
            <person name="Rippka R."/>
            <person name="Tandeau De Marsac N."/>
            <person name="Huntemann M."/>
            <person name="Wei C.-L."/>
            <person name="Han J."/>
            <person name="Detter J.C."/>
            <person name="Han C."/>
            <person name="Tapia R."/>
            <person name="Chen A."/>
            <person name="Kyrpides N."/>
            <person name="Mavromatis K."/>
            <person name="Markowitz V."/>
            <person name="Szeto E."/>
            <person name="Ivanova N."/>
            <person name="Pagani I."/>
            <person name="Pati A."/>
            <person name="Goodwin L."/>
            <person name="Nordberg H.P."/>
            <person name="Cantor M.N."/>
            <person name="Hua S.X."/>
            <person name="Woyke T."/>
            <person name="Kerfeld C.A."/>
        </authorList>
    </citation>
    <scope>NUCLEOTIDE SEQUENCE [LARGE SCALE GENOMIC DNA]</scope>
    <source>
        <strain evidence="2">ATCC 27169 / PCC 6605</strain>
    </source>
</reference>
<keyword evidence="2" id="KW-1185">Reference proteome</keyword>
<proteinExistence type="predicted"/>
<accession>K9UD69</accession>
<sequence length="69" mass="8308">MKTQAIVQSCKSTTFYFRLKIRMTYEINLFLITHFKKVMTNPFEIYFQLNLSNELRIIPSTEEEFSFSV</sequence>
<dbReference type="Proteomes" id="UP000010366">
    <property type="component" value="Chromosome"/>
</dbReference>
<protein>
    <submittedName>
        <fullName evidence="1">Uncharacterized protein</fullName>
    </submittedName>
</protein>
<dbReference type="AlphaFoldDB" id="K9UD69"/>
<dbReference type="EMBL" id="CP003600">
    <property type="protein sequence ID" value="AFY93062.1"/>
    <property type="molecule type" value="Genomic_DNA"/>
</dbReference>
<name>K9UD69_CHAP6</name>